<dbReference type="Proteomes" id="UP000236845">
    <property type="component" value="Unassembled WGS sequence"/>
</dbReference>
<feature type="binding site" evidence="7">
    <location>
        <position position="271"/>
    </location>
    <ligand>
        <name>Mn(2+)</name>
        <dbReference type="ChEBI" id="CHEBI:29035"/>
        <label>2</label>
    </ligand>
</feature>
<keyword evidence="7" id="KW-0963">Cytoplasm</keyword>
<feature type="binding site" evidence="7">
    <location>
        <position position="348"/>
    </location>
    <ligand>
        <name>Mn(2+)</name>
        <dbReference type="ChEBI" id="CHEBI:29035"/>
        <label>1</label>
    </ligand>
</feature>
<dbReference type="InterPro" id="IPR043472">
    <property type="entry name" value="Macro_dom-like"/>
</dbReference>
<comment type="subcellular location">
    <subcellularLocation>
        <location evidence="7">Cytoplasm</location>
    </subcellularLocation>
</comment>
<organism evidence="9 10">
    <name type="scientific">Candidatus Kerfeldbacteria bacterium CG08_land_8_20_14_0_20_43_14</name>
    <dbReference type="NCBI Taxonomy" id="2014246"/>
    <lineage>
        <taxon>Bacteria</taxon>
        <taxon>Candidatus Kerfeldiibacteriota</taxon>
    </lineage>
</organism>
<dbReference type="InterPro" id="IPR000819">
    <property type="entry name" value="Peptidase_M17_C"/>
</dbReference>
<feature type="binding site" evidence="7">
    <location>
        <position position="350"/>
    </location>
    <ligand>
        <name>Mn(2+)</name>
        <dbReference type="ChEBI" id="CHEBI:29035"/>
        <label>2</label>
    </ligand>
</feature>
<comment type="caution">
    <text evidence="9">The sequence shown here is derived from an EMBL/GenBank/DDBJ whole genome shotgun (WGS) entry which is preliminary data.</text>
</comment>
<comment type="similarity">
    <text evidence="3 7">Belongs to the peptidase M17 family.</text>
</comment>
<keyword evidence="5 7" id="KW-0645">Protease</keyword>
<dbReference type="PRINTS" id="PR00481">
    <property type="entry name" value="LAMNOPPTDASE"/>
</dbReference>
<evidence type="ECO:0000256" key="5">
    <source>
        <dbReference type="ARBA" id="ARBA00022670"/>
    </source>
</evidence>
<dbReference type="PANTHER" id="PTHR11963:SF23">
    <property type="entry name" value="CYTOSOL AMINOPEPTIDASE"/>
    <property type="match status" value="1"/>
</dbReference>
<dbReference type="CDD" id="cd00433">
    <property type="entry name" value="Peptidase_M17"/>
    <property type="match status" value="1"/>
</dbReference>
<evidence type="ECO:0000313" key="10">
    <source>
        <dbReference type="Proteomes" id="UP000236845"/>
    </source>
</evidence>
<dbReference type="InterPro" id="IPR008283">
    <property type="entry name" value="Peptidase_M17_N"/>
</dbReference>
<feature type="domain" description="Cytosol aminopeptidase" evidence="8">
    <location>
        <begin position="346"/>
        <end position="353"/>
    </location>
</feature>
<dbReference type="InterPro" id="IPR011356">
    <property type="entry name" value="Leucine_aapep/pepB"/>
</dbReference>
<dbReference type="GO" id="GO:0006508">
    <property type="term" value="P:proteolysis"/>
    <property type="evidence" value="ECO:0007669"/>
    <property type="project" value="UniProtKB-KW"/>
</dbReference>
<sequence length="499" mass="54199">MQISVQPYTNKPKIKAIILAIFQGQDIHPHAFYKGLPSAIQKTVFAYVKAKEFQGKIDEVKVLPFGSKGQVLVLVGKGEEKDWSLRSIRLLIRQIVVMGKQHRIKEIALTLEDFWLKDFQADNLAEIIAEQIYLAAYEYTVYKSTPPGGWPKINKVLILSKKHTAAEIKRGLKNGIIIGEAVNHARDLANTSGGDMTPTSLAEAAVKLAKEHGFKCMVLHHQEMQKLKMGGILGVARGSDLPPTFSILEYTALGHEEDKPLVFIGKGITFDSGGLNVKPETSMFDMHMDMSGAAAVIGAVSAIAQMKLPVRIVGLIPAAENMSAGSAYRPGDQLRTMSGKTIEVKNTDAEGRIILADALTYAEKFKAQAVIDVATLTGAAMAALGQRAAAILSPDENFSKKIQELAESSGDFAWPLPLWPEYESEIKGVFGDVANISNSRYGGAITGAAFLWQFAKKLKNWAHIDIAPTMTSIEGQYLAKGATGAGTRLLVAIARRIKL</sequence>
<feature type="binding site" evidence="7">
    <location>
        <position position="350"/>
    </location>
    <ligand>
        <name>Mn(2+)</name>
        <dbReference type="ChEBI" id="CHEBI:29035"/>
        <label>1</label>
    </ligand>
</feature>
<feature type="active site" evidence="7">
    <location>
        <position position="278"/>
    </location>
</feature>
<comment type="function">
    <text evidence="7">Presumably involved in the processing and regular turnover of intracellular proteins. Catalyzes the removal of unsubstituted N-terminal amino acids from various peptides.</text>
</comment>
<evidence type="ECO:0000256" key="7">
    <source>
        <dbReference type="HAMAP-Rule" id="MF_00181"/>
    </source>
</evidence>
<evidence type="ECO:0000313" key="9">
    <source>
        <dbReference type="EMBL" id="PIS40700.1"/>
    </source>
</evidence>
<dbReference type="EC" id="3.4.11.1" evidence="7"/>
<dbReference type="NCBIfam" id="NF002073">
    <property type="entry name" value="PRK00913.1-2"/>
    <property type="match status" value="1"/>
</dbReference>
<dbReference type="SUPFAM" id="SSF53187">
    <property type="entry name" value="Zn-dependent exopeptidases"/>
    <property type="match status" value="1"/>
</dbReference>
<keyword evidence="7" id="KW-0464">Manganese</keyword>
<comment type="catalytic activity">
    <reaction evidence="2 7">
        <text>Release of an N-terminal amino acid, preferentially leucine, but not glutamic or aspartic acids.</text>
        <dbReference type="EC" id="3.4.11.10"/>
    </reaction>
</comment>
<dbReference type="NCBIfam" id="NF002074">
    <property type="entry name" value="PRK00913.1-4"/>
    <property type="match status" value="1"/>
</dbReference>
<feature type="binding site" evidence="7">
    <location>
        <position position="289"/>
    </location>
    <ligand>
        <name>Mn(2+)</name>
        <dbReference type="ChEBI" id="CHEBI:29035"/>
        <label>2</label>
    </ligand>
</feature>
<dbReference type="InterPro" id="IPR023042">
    <property type="entry name" value="Peptidase_M17_leu_NH2_pept"/>
</dbReference>
<dbReference type="SUPFAM" id="SSF52949">
    <property type="entry name" value="Macro domain-like"/>
    <property type="match status" value="1"/>
</dbReference>
<evidence type="ECO:0000256" key="6">
    <source>
        <dbReference type="ARBA" id="ARBA00022801"/>
    </source>
</evidence>
<dbReference type="EC" id="3.4.11.10" evidence="7"/>
<dbReference type="HAMAP" id="MF_00181">
    <property type="entry name" value="Cytosol_peptidase_M17"/>
    <property type="match status" value="1"/>
</dbReference>
<keyword evidence="6 7" id="KW-0378">Hydrolase</keyword>
<dbReference type="PANTHER" id="PTHR11963">
    <property type="entry name" value="LEUCINE AMINOPEPTIDASE-RELATED"/>
    <property type="match status" value="1"/>
</dbReference>
<proteinExistence type="inferred from homology"/>
<evidence type="ECO:0000259" key="8">
    <source>
        <dbReference type="PROSITE" id="PS00631"/>
    </source>
</evidence>
<dbReference type="EMBL" id="PEXW01000041">
    <property type="protein sequence ID" value="PIS40700.1"/>
    <property type="molecule type" value="Genomic_DNA"/>
</dbReference>
<evidence type="ECO:0000256" key="4">
    <source>
        <dbReference type="ARBA" id="ARBA00022438"/>
    </source>
</evidence>
<evidence type="ECO:0000256" key="2">
    <source>
        <dbReference type="ARBA" id="ARBA00000967"/>
    </source>
</evidence>
<dbReference type="Gene3D" id="3.40.630.10">
    <property type="entry name" value="Zn peptidases"/>
    <property type="match status" value="1"/>
</dbReference>
<keyword evidence="7" id="KW-0479">Metal-binding</keyword>
<dbReference type="Gene3D" id="3.40.220.10">
    <property type="entry name" value="Leucine Aminopeptidase, subunit E, domain 1"/>
    <property type="match status" value="1"/>
</dbReference>
<evidence type="ECO:0000256" key="1">
    <source>
        <dbReference type="ARBA" id="ARBA00000135"/>
    </source>
</evidence>
<dbReference type="PROSITE" id="PS00631">
    <property type="entry name" value="CYTOSOL_AP"/>
    <property type="match status" value="1"/>
</dbReference>
<comment type="catalytic activity">
    <reaction evidence="1 7">
        <text>Release of an N-terminal amino acid, Xaa-|-Yaa-, in which Xaa is preferably Leu, but may be other amino acids including Pro although not Arg or Lys, and Yaa may be Pro. Amino acid amides and methyl esters are also readily hydrolyzed, but rates on arylamides are exceedingly low.</text>
        <dbReference type="EC" id="3.4.11.1"/>
    </reaction>
</comment>
<dbReference type="Pfam" id="PF00883">
    <property type="entry name" value="Peptidase_M17"/>
    <property type="match status" value="1"/>
</dbReference>
<feature type="active site" evidence="7">
    <location>
        <position position="352"/>
    </location>
</feature>
<dbReference type="GO" id="GO:0070006">
    <property type="term" value="F:metalloaminopeptidase activity"/>
    <property type="evidence" value="ECO:0007669"/>
    <property type="project" value="InterPro"/>
</dbReference>
<dbReference type="AlphaFoldDB" id="A0A2H0YQG2"/>
<accession>A0A2H0YQG2</accession>
<evidence type="ECO:0000256" key="3">
    <source>
        <dbReference type="ARBA" id="ARBA00009528"/>
    </source>
</evidence>
<comment type="cofactor">
    <cofactor evidence="7">
        <name>Mn(2+)</name>
        <dbReference type="ChEBI" id="CHEBI:29035"/>
    </cofactor>
    <text evidence="7">Binds 2 manganese ions per subunit.</text>
</comment>
<dbReference type="GO" id="GO:0005737">
    <property type="term" value="C:cytoplasm"/>
    <property type="evidence" value="ECO:0007669"/>
    <property type="project" value="UniProtKB-SubCell"/>
</dbReference>
<dbReference type="Pfam" id="PF02789">
    <property type="entry name" value="Peptidase_M17_N"/>
    <property type="match status" value="1"/>
</dbReference>
<reference evidence="10" key="1">
    <citation type="submission" date="2017-09" db="EMBL/GenBank/DDBJ databases">
        <title>Depth-based differentiation of microbial function through sediment-hosted aquifers and enrichment of novel symbionts in the deep terrestrial subsurface.</title>
        <authorList>
            <person name="Probst A.J."/>
            <person name="Ladd B."/>
            <person name="Jarett J.K."/>
            <person name="Geller-Mcgrath D.E."/>
            <person name="Sieber C.M.K."/>
            <person name="Emerson J.B."/>
            <person name="Anantharaman K."/>
            <person name="Thomas B.C."/>
            <person name="Malmstrom R."/>
            <person name="Stieglmeier M."/>
            <person name="Klingl A."/>
            <person name="Woyke T."/>
            <person name="Ryan C.M."/>
            <person name="Banfield J.F."/>
        </authorList>
    </citation>
    <scope>NUCLEOTIDE SEQUENCE [LARGE SCALE GENOMIC DNA]</scope>
</reference>
<keyword evidence="4 7" id="KW-0031">Aminopeptidase</keyword>
<gene>
    <name evidence="7" type="primary">pepA</name>
    <name evidence="9" type="ORF">COT26_01920</name>
</gene>
<protein>
    <recommendedName>
        <fullName evidence="7">Probable cytosol aminopeptidase</fullName>
        <ecNumber evidence="7">3.4.11.1</ecNumber>
    </recommendedName>
    <alternativeName>
        <fullName evidence="7">Leucine aminopeptidase</fullName>
        <shortName evidence="7">LAP</shortName>
        <ecNumber evidence="7">3.4.11.10</ecNumber>
    </alternativeName>
    <alternativeName>
        <fullName evidence="7">Leucyl aminopeptidase</fullName>
    </alternativeName>
</protein>
<name>A0A2H0YQG2_9BACT</name>
<dbReference type="GO" id="GO:0030145">
    <property type="term" value="F:manganese ion binding"/>
    <property type="evidence" value="ECO:0007669"/>
    <property type="project" value="UniProtKB-UniRule"/>
</dbReference>
<feature type="binding site" evidence="7">
    <location>
        <position position="271"/>
    </location>
    <ligand>
        <name>Mn(2+)</name>
        <dbReference type="ChEBI" id="CHEBI:29035"/>
        <label>1</label>
    </ligand>
</feature>
<feature type="binding site" evidence="7">
    <location>
        <position position="266"/>
    </location>
    <ligand>
        <name>Mn(2+)</name>
        <dbReference type="ChEBI" id="CHEBI:29035"/>
        <label>2</label>
    </ligand>
</feature>